<dbReference type="Pfam" id="PF00211">
    <property type="entry name" value="Guanylate_cyc"/>
    <property type="match status" value="1"/>
</dbReference>
<dbReference type="GO" id="GO:0004114">
    <property type="term" value="F:3',5'-cyclic-nucleotide phosphodiesterase activity"/>
    <property type="evidence" value="ECO:0007669"/>
    <property type="project" value="InterPro"/>
</dbReference>
<evidence type="ECO:0000256" key="8">
    <source>
        <dbReference type="SAM" id="Phobius"/>
    </source>
</evidence>
<dbReference type="PROSITE" id="PS51845">
    <property type="entry name" value="PDEASE_I_2"/>
    <property type="match status" value="1"/>
</dbReference>
<evidence type="ECO:0000256" key="4">
    <source>
        <dbReference type="ARBA" id="ARBA00022989"/>
    </source>
</evidence>
<dbReference type="SMART" id="SM00044">
    <property type="entry name" value="CYCc"/>
    <property type="match status" value="1"/>
</dbReference>
<dbReference type="Gene3D" id="3.30.70.1230">
    <property type="entry name" value="Nucleotide cyclase"/>
    <property type="match status" value="1"/>
</dbReference>
<dbReference type="GO" id="GO:0004383">
    <property type="term" value="F:guanylate cyclase activity"/>
    <property type="evidence" value="ECO:0007669"/>
    <property type="project" value="TreeGrafter"/>
</dbReference>
<protein>
    <recommendedName>
        <fullName evidence="13">Phosphodiesterase</fullName>
    </recommendedName>
</protein>
<dbReference type="GO" id="GO:0000166">
    <property type="term" value="F:nucleotide binding"/>
    <property type="evidence" value="ECO:0007669"/>
    <property type="project" value="UniProtKB-KW"/>
</dbReference>
<keyword evidence="4 8" id="KW-1133">Transmembrane helix</keyword>
<feature type="domain" description="Guanylate cyclase" evidence="9">
    <location>
        <begin position="561"/>
        <end position="695"/>
    </location>
</feature>
<evidence type="ECO:0000259" key="10">
    <source>
        <dbReference type="PROSITE" id="PS51845"/>
    </source>
</evidence>
<keyword evidence="2 8" id="KW-0812">Transmembrane</keyword>
<accession>A0AAD2PWJ3</accession>
<evidence type="ECO:0000256" key="5">
    <source>
        <dbReference type="ARBA" id="ARBA00023136"/>
    </source>
</evidence>
<evidence type="ECO:0000256" key="3">
    <source>
        <dbReference type="ARBA" id="ARBA00022741"/>
    </source>
</evidence>
<dbReference type="GO" id="GO:0007168">
    <property type="term" value="P:receptor guanylyl cyclase signaling pathway"/>
    <property type="evidence" value="ECO:0007669"/>
    <property type="project" value="TreeGrafter"/>
</dbReference>
<dbReference type="AlphaFoldDB" id="A0AAD2PWJ3"/>
<evidence type="ECO:0008006" key="13">
    <source>
        <dbReference type="Google" id="ProtNLM"/>
    </source>
</evidence>
<dbReference type="PANTHER" id="PTHR11920:SF335">
    <property type="entry name" value="GUANYLATE CYCLASE"/>
    <property type="match status" value="1"/>
</dbReference>
<keyword evidence="6" id="KW-0456">Lyase</keyword>
<dbReference type="EMBL" id="CAKOGP040002069">
    <property type="protein sequence ID" value="CAJ1960726.1"/>
    <property type="molecule type" value="Genomic_DNA"/>
</dbReference>
<sequence length="1192" mass="135119">MSNATGMNRTMSKGSLKRRSTSQELRFAPSHEEASSLFEVDDSSKGRNSDTEKTTIEDDEFERTAIRCFRFYIFFLMVVSTITAGVITWHFLNQAEEDDFHKEFEVIAEDIRLLSNQRTLELVTDSNTLGQTISSLAINSKTSWPFFTDFSFPLIASNFISTTSAHLVILSPLIQNEEERIRWTNYSQTQQAWIGQGLVFEQQQKDSFIHNHDHNEHEEEEEDMNLEEIFAGIFRAPNGMRTLEEGSGPFLPIWQTFEPSTKTTSVNFNLLSDRNFVESFETVMATKQPLLTDRFDKEFQDIIPLLDEDDVAYFASSPFSMLVQPVYTNASSDEIVAILNSDVNWVSLFSLSSDESLPPVDVVVDDQCGQKFTLRLTGPKSIFLAFDDLHDPAFNVDEIDFPFAELLQTHHVAGTDCKYQVRVFPTQEFFDTFHTSSPSSTAAIIGTVFAFMCIIFCLYDAAVHMRQKRILTVASQSEKILSVLYPKSIRDRLFGYEEEEDPAEGKTPSGIRGRLNHDLRKTAAKYQLKQFMTTTRPGDEMDHALNPYDSKPIADLFLHATVLFADISGFTAWSSVREPSQVFTLLEAVYNGFDMIAKRRKVFKVETVGDCYVAVTGLPEPTKSHATIMAGFARECVEKFAQLVRVLETTLGPDTGDLGIRVGIHSGPVTAGVLRGDKSRFQLFGDTVNTASRIESTGKRNRIHLSEETADLLAVAGKSHWLRSRDQPVTAKGKGKLHTYWLMTKQEEAGVVITSNSGSADKLLDNASGSFNNIPSGIAEASLDLRTNSLEEIEKLLPPKTRRLCQWNVDVLTRLLKQVVAHRLATNEGSKGWENELTKREQEIRSQISVLDEVVEIIPLPGFDQRVYKRQQDPDKIELSDQVIEQIRLYVACIAAMYRDNPFHNFDHASHVMMSVSKLLSRIVAADDVLDEDENAATSDDLGWSIHDHTYGITSDPMTQFTVILAAMIHDVDHSGVSNNQLIKEGNKLANLFRNKSVAEQNSTVLAWDILMDPRFQDFRRTIYAAPYELDRFRQLMTNTVLATDIMDKELQGLRRNRWDAAFKTNSAMSEATKDMVNRKATIVIEHLIQASDVAHTMQHWHIYCKWNERLFEEMTIAYKAGRLGFNPAEKWYEGEIGFFDNYVIPLAKKLKNCGVFGVASDEYLNYAMENRREWEEKGRDLVATLTEQHMG</sequence>
<dbReference type="InterPro" id="IPR029787">
    <property type="entry name" value="Nucleotide_cyclase"/>
</dbReference>
<dbReference type="GO" id="GO:0001653">
    <property type="term" value="F:peptide receptor activity"/>
    <property type="evidence" value="ECO:0007669"/>
    <property type="project" value="TreeGrafter"/>
</dbReference>
<feature type="region of interest" description="Disordered" evidence="7">
    <location>
        <begin position="1"/>
        <end position="56"/>
    </location>
</feature>
<dbReference type="PROSITE" id="PS50125">
    <property type="entry name" value="GUANYLATE_CYCLASE_2"/>
    <property type="match status" value="1"/>
</dbReference>
<dbReference type="GO" id="GO:0005886">
    <property type="term" value="C:plasma membrane"/>
    <property type="evidence" value="ECO:0007669"/>
    <property type="project" value="TreeGrafter"/>
</dbReference>
<dbReference type="PANTHER" id="PTHR11920">
    <property type="entry name" value="GUANYLYL CYCLASE"/>
    <property type="match status" value="1"/>
</dbReference>
<comment type="caution">
    <text evidence="11">The sequence shown here is derived from an EMBL/GenBank/DDBJ whole genome shotgun (WGS) entry which is preliminary data.</text>
</comment>
<reference evidence="11" key="1">
    <citation type="submission" date="2023-08" db="EMBL/GenBank/DDBJ databases">
        <authorList>
            <person name="Audoor S."/>
            <person name="Bilcke G."/>
        </authorList>
    </citation>
    <scope>NUCLEOTIDE SEQUENCE</scope>
</reference>
<feature type="transmembrane region" description="Helical" evidence="8">
    <location>
        <begin position="71"/>
        <end position="92"/>
    </location>
</feature>
<feature type="compositionally biased region" description="Basic and acidic residues" evidence="7">
    <location>
        <begin position="42"/>
        <end position="56"/>
    </location>
</feature>
<dbReference type="GO" id="GO:0035556">
    <property type="term" value="P:intracellular signal transduction"/>
    <property type="evidence" value="ECO:0007669"/>
    <property type="project" value="InterPro"/>
</dbReference>
<evidence type="ECO:0000259" key="9">
    <source>
        <dbReference type="PROSITE" id="PS50125"/>
    </source>
</evidence>
<gene>
    <name evidence="11" type="ORF">CYCCA115_LOCUS18863</name>
</gene>
<evidence type="ECO:0000256" key="2">
    <source>
        <dbReference type="ARBA" id="ARBA00022692"/>
    </source>
</evidence>
<dbReference type="SUPFAM" id="SSF109604">
    <property type="entry name" value="HD-domain/PDEase-like"/>
    <property type="match status" value="1"/>
</dbReference>
<feature type="transmembrane region" description="Helical" evidence="8">
    <location>
        <begin position="442"/>
        <end position="462"/>
    </location>
</feature>
<dbReference type="CDD" id="cd07302">
    <property type="entry name" value="CHD"/>
    <property type="match status" value="1"/>
</dbReference>
<dbReference type="Gene3D" id="1.10.1300.10">
    <property type="entry name" value="3'5'-cyclic nucleotide phosphodiesterase, catalytic domain"/>
    <property type="match status" value="1"/>
</dbReference>
<dbReference type="GO" id="GO:0004016">
    <property type="term" value="F:adenylate cyclase activity"/>
    <property type="evidence" value="ECO:0007669"/>
    <property type="project" value="TreeGrafter"/>
</dbReference>
<dbReference type="SUPFAM" id="SSF55073">
    <property type="entry name" value="Nucleotide cyclase"/>
    <property type="match status" value="1"/>
</dbReference>
<evidence type="ECO:0000256" key="6">
    <source>
        <dbReference type="ARBA" id="ARBA00023239"/>
    </source>
</evidence>
<comment type="subcellular location">
    <subcellularLocation>
        <location evidence="1">Membrane</location>
    </subcellularLocation>
</comment>
<dbReference type="InterPro" id="IPR050401">
    <property type="entry name" value="Cyclic_nucleotide_synthase"/>
</dbReference>
<dbReference type="InterPro" id="IPR002073">
    <property type="entry name" value="PDEase_catalytic_dom"/>
</dbReference>
<evidence type="ECO:0000256" key="1">
    <source>
        <dbReference type="ARBA" id="ARBA00004370"/>
    </source>
</evidence>
<keyword evidence="12" id="KW-1185">Reference proteome</keyword>
<evidence type="ECO:0000256" key="7">
    <source>
        <dbReference type="SAM" id="MobiDB-lite"/>
    </source>
</evidence>
<keyword evidence="5 8" id="KW-0472">Membrane</keyword>
<feature type="domain" description="PDEase" evidence="10">
    <location>
        <begin position="808"/>
        <end position="1046"/>
    </location>
</feature>
<evidence type="ECO:0000313" key="12">
    <source>
        <dbReference type="Proteomes" id="UP001295423"/>
    </source>
</evidence>
<name>A0AAD2PWJ3_9STRA</name>
<organism evidence="11 12">
    <name type="scientific">Cylindrotheca closterium</name>
    <dbReference type="NCBI Taxonomy" id="2856"/>
    <lineage>
        <taxon>Eukaryota</taxon>
        <taxon>Sar</taxon>
        <taxon>Stramenopiles</taxon>
        <taxon>Ochrophyta</taxon>
        <taxon>Bacillariophyta</taxon>
        <taxon>Bacillariophyceae</taxon>
        <taxon>Bacillariophycidae</taxon>
        <taxon>Bacillariales</taxon>
        <taxon>Bacillariaceae</taxon>
        <taxon>Cylindrotheca</taxon>
    </lineage>
</organism>
<dbReference type="InterPro" id="IPR036971">
    <property type="entry name" value="PDEase_catalytic_dom_sf"/>
</dbReference>
<proteinExistence type="predicted"/>
<keyword evidence="3" id="KW-0547">Nucleotide-binding</keyword>
<evidence type="ECO:0000313" key="11">
    <source>
        <dbReference type="EMBL" id="CAJ1960726.1"/>
    </source>
</evidence>
<dbReference type="Pfam" id="PF00233">
    <property type="entry name" value="PDEase_I"/>
    <property type="match status" value="1"/>
</dbReference>
<feature type="compositionally biased region" description="Polar residues" evidence="7">
    <location>
        <begin position="1"/>
        <end position="13"/>
    </location>
</feature>
<dbReference type="Proteomes" id="UP001295423">
    <property type="component" value="Unassembled WGS sequence"/>
</dbReference>
<dbReference type="InterPro" id="IPR001054">
    <property type="entry name" value="A/G_cyclase"/>
</dbReference>